<keyword evidence="7 12" id="KW-0662">Pyridine nucleotide biosynthesis</keyword>
<evidence type="ECO:0000256" key="4">
    <source>
        <dbReference type="ARBA" id="ARBA00012173"/>
    </source>
</evidence>
<dbReference type="NCBIfam" id="TIGR00551">
    <property type="entry name" value="nadB"/>
    <property type="match status" value="1"/>
</dbReference>
<dbReference type="InterPro" id="IPR005288">
    <property type="entry name" value="NadB"/>
</dbReference>
<evidence type="ECO:0000256" key="1">
    <source>
        <dbReference type="ARBA" id="ARBA00001974"/>
    </source>
</evidence>
<evidence type="ECO:0000256" key="8">
    <source>
        <dbReference type="ARBA" id="ARBA00022827"/>
    </source>
</evidence>
<keyword evidence="8 12" id="KW-0274">FAD</keyword>
<keyword evidence="16" id="KW-1185">Reference proteome</keyword>
<dbReference type="InterPro" id="IPR036188">
    <property type="entry name" value="FAD/NAD-bd_sf"/>
</dbReference>
<evidence type="ECO:0000313" key="16">
    <source>
        <dbReference type="Proteomes" id="UP000181997"/>
    </source>
</evidence>
<gene>
    <name evidence="15" type="ORF">GA0061094_1310</name>
</gene>
<evidence type="ECO:0000256" key="9">
    <source>
        <dbReference type="ARBA" id="ARBA00023002"/>
    </source>
</evidence>
<comment type="catalytic activity">
    <reaction evidence="10">
        <text>L-aspartate + O2 = iminosuccinate + H2O2</text>
        <dbReference type="Rhea" id="RHEA:25876"/>
        <dbReference type="ChEBI" id="CHEBI:15379"/>
        <dbReference type="ChEBI" id="CHEBI:16240"/>
        <dbReference type="ChEBI" id="CHEBI:29991"/>
        <dbReference type="ChEBI" id="CHEBI:77875"/>
        <dbReference type="EC" id="1.4.3.16"/>
    </reaction>
    <physiologicalReaction direction="left-to-right" evidence="10">
        <dbReference type="Rhea" id="RHEA:25877"/>
    </physiologicalReaction>
</comment>
<dbReference type="Pfam" id="PF02910">
    <property type="entry name" value="Succ_DH_flav_C"/>
    <property type="match status" value="1"/>
</dbReference>
<evidence type="ECO:0000256" key="7">
    <source>
        <dbReference type="ARBA" id="ARBA00022642"/>
    </source>
</evidence>
<comment type="subcellular location">
    <subcellularLocation>
        <location evidence="12">Cytoplasm</location>
    </subcellularLocation>
</comment>
<evidence type="ECO:0000256" key="11">
    <source>
        <dbReference type="NCBIfam" id="TIGR00551"/>
    </source>
</evidence>
<evidence type="ECO:0000259" key="13">
    <source>
        <dbReference type="Pfam" id="PF00890"/>
    </source>
</evidence>
<comment type="function">
    <text evidence="12">Catalyzes the oxidation of L-aspartate to iminoaspartate.</text>
</comment>
<dbReference type="InterPro" id="IPR003953">
    <property type="entry name" value="FAD-dep_OxRdtase_2_FAD-bd"/>
</dbReference>
<dbReference type="SUPFAM" id="SSF46977">
    <property type="entry name" value="Succinate dehydrogenase/fumarate reductase flavoprotein C-terminal domain"/>
    <property type="match status" value="1"/>
</dbReference>
<dbReference type="OrthoDB" id="9806724at2"/>
<dbReference type="PANTHER" id="PTHR42716:SF2">
    <property type="entry name" value="L-ASPARTATE OXIDASE, CHLOROPLASTIC"/>
    <property type="match status" value="1"/>
</dbReference>
<organism evidence="15 16">
    <name type="scientific">[Bacillus] enclensis</name>
    <dbReference type="NCBI Taxonomy" id="1402860"/>
    <lineage>
        <taxon>Bacteria</taxon>
        <taxon>Bacillati</taxon>
        <taxon>Bacillota</taxon>
        <taxon>Bacilli</taxon>
        <taxon>Bacillales</taxon>
        <taxon>Bacillaceae</taxon>
        <taxon>Rossellomorea</taxon>
    </lineage>
</organism>
<dbReference type="Proteomes" id="UP000181997">
    <property type="component" value="Unassembled WGS sequence"/>
</dbReference>
<name>A0A0V8HMZ0_9BACI</name>
<dbReference type="EMBL" id="FMAU01000001">
    <property type="protein sequence ID" value="SCB90646.1"/>
    <property type="molecule type" value="Genomic_DNA"/>
</dbReference>
<dbReference type="Gene3D" id="3.90.700.10">
    <property type="entry name" value="Succinate dehydrogenase/fumarate reductase flavoprotein, catalytic domain"/>
    <property type="match status" value="1"/>
</dbReference>
<dbReference type="FunFam" id="3.90.700.10:FF:000002">
    <property type="entry name" value="L-aspartate oxidase"/>
    <property type="match status" value="1"/>
</dbReference>
<dbReference type="GO" id="GO:0034628">
    <property type="term" value="P:'de novo' NAD+ biosynthetic process from L-aspartate"/>
    <property type="evidence" value="ECO:0007669"/>
    <property type="project" value="TreeGrafter"/>
</dbReference>
<dbReference type="EC" id="1.4.3.16" evidence="4 11"/>
<evidence type="ECO:0000313" key="15">
    <source>
        <dbReference type="EMBL" id="SCB90646.1"/>
    </source>
</evidence>
<evidence type="ECO:0000256" key="5">
    <source>
        <dbReference type="ARBA" id="ARBA00021901"/>
    </source>
</evidence>
<dbReference type="SUPFAM" id="SSF51905">
    <property type="entry name" value="FAD/NAD(P)-binding domain"/>
    <property type="match status" value="1"/>
</dbReference>
<protein>
    <recommendedName>
        <fullName evidence="5 11">L-aspartate oxidase</fullName>
        <ecNumber evidence="4 11">1.4.3.16</ecNumber>
    </recommendedName>
</protein>
<dbReference type="InterPro" id="IPR037099">
    <property type="entry name" value="Fum_R/Succ_DH_flav-like_C_sf"/>
</dbReference>
<feature type="domain" description="FAD-dependent oxidoreductase 2 FAD-binding" evidence="13">
    <location>
        <begin position="5"/>
        <end position="371"/>
    </location>
</feature>
<comment type="cofactor">
    <cofactor evidence="1 12">
        <name>FAD</name>
        <dbReference type="ChEBI" id="CHEBI:57692"/>
    </cofactor>
</comment>
<dbReference type="AlphaFoldDB" id="A0A0V8HMZ0"/>
<dbReference type="GO" id="GO:0005737">
    <property type="term" value="C:cytoplasm"/>
    <property type="evidence" value="ECO:0007669"/>
    <property type="project" value="UniProtKB-SubCell"/>
</dbReference>
<evidence type="ECO:0000256" key="2">
    <source>
        <dbReference type="ARBA" id="ARBA00004950"/>
    </source>
</evidence>
<dbReference type="Gene3D" id="3.50.50.60">
    <property type="entry name" value="FAD/NAD(P)-binding domain"/>
    <property type="match status" value="1"/>
</dbReference>
<reference evidence="16" key="1">
    <citation type="submission" date="2016-08" db="EMBL/GenBank/DDBJ databases">
        <authorList>
            <person name="Varghese N."/>
            <person name="Submissions Spin"/>
        </authorList>
    </citation>
    <scope>NUCLEOTIDE SEQUENCE [LARGE SCALE GENOMIC DNA]</scope>
    <source>
        <strain evidence="16">SGD-1123</strain>
    </source>
</reference>
<dbReference type="RefSeq" id="WP_058297880.1">
    <property type="nucleotide sequence ID" value="NZ_FMAU01000001.1"/>
</dbReference>
<dbReference type="PANTHER" id="PTHR42716">
    <property type="entry name" value="L-ASPARTATE OXIDASE"/>
    <property type="match status" value="1"/>
</dbReference>
<keyword evidence="6 12" id="KW-0285">Flavoprotein</keyword>
<dbReference type="GO" id="GO:0033765">
    <property type="term" value="F:steroid dehydrogenase activity, acting on the CH-CH group of donors"/>
    <property type="evidence" value="ECO:0007669"/>
    <property type="project" value="UniProtKB-ARBA"/>
</dbReference>
<evidence type="ECO:0000259" key="14">
    <source>
        <dbReference type="Pfam" id="PF02910"/>
    </source>
</evidence>
<evidence type="ECO:0000256" key="12">
    <source>
        <dbReference type="RuleBase" id="RU362049"/>
    </source>
</evidence>
<comment type="pathway">
    <text evidence="2 12">Cofactor biosynthesis; NAD(+) biosynthesis; iminoaspartate from L-aspartate (oxidase route): step 1/1.</text>
</comment>
<dbReference type="NCBIfam" id="NF005978">
    <property type="entry name" value="PRK08071.1"/>
    <property type="match status" value="1"/>
</dbReference>
<keyword evidence="9 12" id="KW-0560">Oxidoreductase</keyword>
<dbReference type="Pfam" id="PF00890">
    <property type="entry name" value="FAD_binding_2"/>
    <property type="match status" value="1"/>
</dbReference>
<proteinExistence type="inferred from homology"/>
<accession>A0A0V8HMZ0</accession>
<dbReference type="UniPathway" id="UPA00253">
    <property type="reaction ID" value="UER00326"/>
</dbReference>
<dbReference type="InterPro" id="IPR015939">
    <property type="entry name" value="Fum_Rdtase/Succ_DH_flav-like_C"/>
</dbReference>
<feature type="domain" description="Fumarate reductase/succinate dehydrogenase flavoprotein-like C-terminal" evidence="14">
    <location>
        <begin position="415"/>
        <end position="516"/>
    </location>
</feature>
<dbReference type="InterPro" id="IPR027477">
    <property type="entry name" value="Succ_DH/fumarate_Rdtase_cat_sf"/>
</dbReference>
<evidence type="ECO:0000256" key="3">
    <source>
        <dbReference type="ARBA" id="ARBA00008562"/>
    </source>
</evidence>
<sequence length="528" mass="58192">MLKYDVIIAGSGIAALQLARRLQDHLNVMIITKNHVTDSNSYLAQGGVAAPVGKMDTVDLHVKDTLTAGCFQQSPETVENVIRDGKRIIEYLIDEGAPFDRRNGGELALGMEGAHSHPRILHSGGDQTGKYIIEYLLAALTEKVRLVHGEMVYELIMNDRGRCCGVKTKREDGSTASYAAHHVVLATGGAGSLYSVSSNAPEVTGDGMALAFLAGAELTDMEFIQFHPTLLSLGGKTGGLISEAVRGEGAFLINDAGERIMEGAHPQMELAPRHIVAERINQEILEGRKVFLDITSIKDFESKFPSITKICKHHGISLSQGKIPVSPGCHFTMGGIVTDEHGKTTIEGLYAIGEAACTGLHGANRLASNSLLEGLVFGERLAWHLVSAPRHPETWSTIFKAPEQGDHRPGITFTRQELKERMTRDAGIIRDQKGLSRHLEWLKAQAFTFGEELDNMSREGIQLYLMWVVSMLITQSALLRTESRGGHIRSDYPIENNEDWFKRSLFLRKENHQLKVVQDEQHQTKIYA</sequence>
<evidence type="ECO:0000256" key="10">
    <source>
        <dbReference type="ARBA" id="ARBA00048305"/>
    </source>
</evidence>
<dbReference type="SUPFAM" id="SSF56425">
    <property type="entry name" value="Succinate dehydrogenase/fumarate reductase flavoprotein, catalytic domain"/>
    <property type="match status" value="1"/>
</dbReference>
<comment type="similarity">
    <text evidence="3 12">Belongs to the FAD-dependent oxidoreductase 2 family. NadB subfamily.</text>
</comment>
<dbReference type="GO" id="GO:0008734">
    <property type="term" value="F:L-aspartate oxidase activity"/>
    <property type="evidence" value="ECO:0007669"/>
    <property type="project" value="UniProtKB-UniRule"/>
</dbReference>
<evidence type="ECO:0000256" key="6">
    <source>
        <dbReference type="ARBA" id="ARBA00022630"/>
    </source>
</evidence>
<dbReference type="Gene3D" id="1.20.58.100">
    <property type="entry name" value="Fumarate reductase/succinate dehydrogenase flavoprotein-like, C-terminal domain"/>
    <property type="match status" value="1"/>
</dbReference>